<dbReference type="STRING" id="521096.Tpau_3452"/>
<name>D5UX16_TSUPD</name>
<dbReference type="RefSeq" id="WP_013128033.1">
    <property type="nucleotide sequence ID" value="NC_014158.1"/>
</dbReference>
<evidence type="ECO:0000313" key="2">
    <source>
        <dbReference type="Proteomes" id="UP000001213"/>
    </source>
</evidence>
<dbReference type="HOGENOM" id="CLU_1748870_0_0_11"/>
<evidence type="ECO:0000313" key="1">
    <source>
        <dbReference type="EMBL" id="ADG80035.1"/>
    </source>
</evidence>
<reference evidence="2" key="1">
    <citation type="submission" date="2010-03" db="EMBL/GenBank/DDBJ databases">
        <title>The complete chromosome of Tsukamurella paurometabola DSM 20162.</title>
        <authorList>
            <consortium name="US DOE Joint Genome Institute (JGI-PGF)"/>
            <person name="Lucas S."/>
            <person name="Copeland A."/>
            <person name="Lapidus A."/>
            <person name="Glavina del Rio T."/>
            <person name="Dalin E."/>
            <person name="Tice H."/>
            <person name="Bruce D."/>
            <person name="Goodwin L."/>
            <person name="Pitluck S."/>
            <person name="Kyrpides N."/>
            <person name="Mavromatis K."/>
            <person name="Ivanova N."/>
            <person name="Mikhailova N."/>
            <person name="Munk A.C."/>
            <person name="Brettin T."/>
            <person name="Detter J.C."/>
            <person name="Tapia R."/>
            <person name="Han C."/>
            <person name="Larimer F."/>
            <person name="Land M."/>
            <person name="Hauser L."/>
            <person name="Markowitz V."/>
            <person name="Cheng J.-F."/>
            <person name="Hugenholtz P."/>
            <person name="Woyke T."/>
            <person name="Wu D."/>
            <person name="Jando M."/>
            <person name="Brambilla E."/>
            <person name="Klenk H.-P."/>
            <person name="Eisen J.A."/>
        </authorList>
    </citation>
    <scope>NUCLEOTIDE SEQUENCE [LARGE SCALE GENOMIC DNA]</scope>
    <source>
        <strain evidence="2">ATCC 8368 / DSM 20162 / CCUG 35730 / CIP 100753 / JCM 10117 / KCTC 9821 / NBRC 16120 / NCIMB 702349 / NCTC 13040</strain>
    </source>
</reference>
<dbReference type="KEGG" id="tpr:Tpau_3452"/>
<accession>D5UX16</accession>
<dbReference type="AlphaFoldDB" id="D5UX16"/>
<dbReference type="EMBL" id="CP001966">
    <property type="protein sequence ID" value="ADG80035.1"/>
    <property type="molecule type" value="Genomic_DNA"/>
</dbReference>
<gene>
    <name evidence="1" type="ordered locus">Tpau_3452</name>
</gene>
<sequence length="149" mass="16286">MSWRDEASPQTQADLDSLFNDSVEAAADVLERGNTLTPFSLVITVDGSRSMRRLDASVSSTDEETNSARLTLPDDRDLLRARAVILDVRVVGADTDALKIIIEHRDGQALDAVVPYTNSDDAFLIDTDSITIALGTQRLWRPRGATPSE</sequence>
<proteinExistence type="predicted"/>
<dbReference type="Proteomes" id="UP000001213">
    <property type="component" value="Chromosome"/>
</dbReference>
<keyword evidence="2" id="KW-1185">Reference proteome</keyword>
<protein>
    <submittedName>
        <fullName evidence="1">Uncharacterized protein</fullName>
    </submittedName>
</protein>
<organism evidence="1 2">
    <name type="scientific">Tsukamurella paurometabola (strain ATCC 8368 / DSM 20162 / CCUG 35730 / CIP 100753 / JCM 10117 / KCTC 9821 / NBRC 16120 / NCIMB 702349 / NCTC 13040)</name>
    <name type="common">Corynebacterium paurometabolum</name>
    <dbReference type="NCBI Taxonomy" id="521096"/>
    <lineage>
        <taxon>Bacteria</taxon>
        <taxon>Bacillati</taxon>
        <taxon>Actinomycetota</taxon>
        <taxon>Actinomycetes</taxon>
        <taxon>Mycobacteriales</taxon>
        <taxon>Tsukamurellaceae</taxon>
        <taxon>Tsukamurella</taxon>
    </lineage>
</organism>
<reference evidence="1 2" key="2">
    <citation type="journal article" date="2011" name="Stand. Genomic Sci.">
        <title>Complete genome sequence of Tsukamurella paurometabola type strain (no. 33).</title>
        <authorList>
            <person name="Munk A.C."/>
            <person name="Lapidus A."/>
            <person name="Lucas S."/>
            <person name="Nolan M."/>
            <person name="Tice H."/>
            <person name="Cheng J.F."/>
            <person name="Del Rio T.G."/>
            <person name="Goodwin L."/>
            <person name="Pitluck S."/>
            <person name="Liolios K."/>
            <person name="Huntemann M."/>
            <person name="Ivanova N."/>
            <person name="Mavromatis K."/>
            <person name="Mikhailova N."/>
            <person name="Pati A."/>
            <person name="Chen A."/>
            <person name="Palaniappan K."/>
            <person name="Tapia R."/>
            <person name="Han C."/>
            <person name="Land M."/>
            <person name="Hauser L."/>
            <person name="Chang Y.J."/>
            <person name="Jeffries C.D."/>
            <person name="Brettin T."/>
            <person name="Yasawong M."/>
            <person name="Brambilla E.M."/>
            <person name="Rohde M."/>
            <person name="Sikorski J."/>
            <person name="Goker M."/>
            <person name="Detter J.C."/>
            <person name="Woyke T."/>
            <person name="Bristow J."/>
            <person name="Eisen J.A."/>
            <person name="Markowitz V."/>
            <person name="Hugenholtz P."/>
            <person name="Kyrpides N.C."/>
            <person name="Klenk H.P."/>
        </authorList>
    </citation>
    <scope>NUCLEOTIDE SEQUENCE [LARGE SCALE GENOMIC DNA]</scope>
    <source>
        <strain evidence="2">ATCC 8368 / DSM 20162 / CCUG 35730 / CIP 100753 / JCM 10117 / KCTC 9821 / NBRC 16120 / NCIMB 702349 / NCTC 13040</strain>
    </source>
</reference>